<dbReference type="AlphaFoldDB" id="A0A6G1JQ42"/>
<keyword evidence="2" id="KW-1133">Transmembrane helix</keyword>
<dbReference type="Proteomes" id="UP000799428">
    <property type="component" value="Unassembled WGS sequence"/>
</dbReference>
<proteinExistence type="predicted"/>
<feature type="region of interest" description="Disordered" evidence="1">
    <location>
        <begin position="90"/>
        <end position="113"/>
    </location>
</feature>
<dbReference type="EMBL" id="MU005793">
    <property type="protein sequence ID" value="KAF2702739.1"/>
    <property type="molecule type" value="Genomic_DNA"/>
</dbReference>
<accession>A0A6G1JQ42</accession>
<evidence type="ECO:0000313" key="3">
    <source>
        <dbReference type="EMBL" id="KAF2702739.1"/>
    </source>
</evidence>
<keyword evidence="4" id="KW-1185">Reference proteome</keyword>
<keyword evidence="2" id="KW-0472">Membrane</keyword>
<gene>
    <name evidence="3" type="ORF">K504DRAFT_508702</name>
</gene>
<feature type="transmembrane region" description="Helical" evidence="2">
    <location>
        <begin position="39"/>
        <end position="57"/>
    </location>
</feature>
<name>A0A6G1JQ42_9PLEO</name>
<dbReference type="OrthoDB" id="3800706at2759"/>
<sequence length="113" mass="11901">MGNNGGGGSKFNSDEIVLLLFTLFGRYVGPISIPSPSFLVVLSFFLIVVVFQTWALWRMARVVVEQNTPSDMEGLTADRRKSSSFGGFFGGGGGAGAGATGDGVVDAGKKRYE</sequence>
<evidence type="ECO:0000256" key="2">
    <source>
        <dbReference type="SAM" id="Phobius"/>
    </source>
</evidence>
<keyword evidence="2" id="KW-0812">Transmembrane</keyword>
<evidence type="ECO:0000313" key="4">
    <source>
        <dbReference type="Proteomes" id="UP000799428"/>
    </source>
</evidence>
<reference evidence="3" key="1">
    <citation type="journal article" date="2020" name="Stud. Mycol.">
        <title>101 Dothideomycetes genomes: a test case for predicting lifestyles and emergence of pathogens.</title>
        <authorList>
            <person name="Haridas S."/>
            <person name="Albert R."/>
            <person name="Binder M."/>
            <person name="Bloem J."/>
            <person name="Labutti K."/>
            <person name="Salamov A."/>
            <person name="Andreopoulos B."/>
            <person name="Baker S."/>
            <person name="Barry K."/>
            <person name="Bills G."/>
            <person name="Bluhm B."/>
            <person name="Cannon C."/>
            <person name="Castanera R."/>
            <person name="Culley D."/>
            <person name="Daum C."/>
            <person name="Ezra D."/>
            <person name="Gonzalez J."/>
            <person name="Henrissat B."/>
            <person name="Kuo A."/>
            <person name="Liang C."/>
            <person name="Lipzen A."/>
            <person name="Lutzoni F."/>
            <person name="Magnuson J."/>
            <person name="Mondo S."/>
            <person name="Nolan M."/>
            <person name="Ohm R."/>
            <person name="Pangilinan J."/>
            <person name="Park H.-J."/>
            <person name="Ramirez L."/>
            <person name="Alfaro M."/>
            <person name="Sun H."/>
            <person name="Tritt A."/>
            <person name="Yoshinaga Y."/>
            <person name="Zwiers L.-H."/>
            <person name="Turgeon B."/>
            <person name="Goodwin S."/>
            <person name="Spatafora J."/>
            <person name="Crous P."/>
            <person name="Grigoriev I."/>
        </authorList>
    </citation>
    <scope>NUCLEOTIDE SEQUENCE</scope>
    <source>
        <strain evidence="3">CBS 279.74</strain>
    </source>
</reference>
<evidence type="ECO:0000256" key="1">
    <source>
        <dbReference type="SAM" id="MobiDB-lite"/>
    </source>
</evidence>
<organism evidence="3 4">
    <name type="scientific">Pleomassaria siparia CBS 279.74</name>
    <dbReference type="NCBI Taxonomy" id="1314801"/>
    <lineage>
        <taxon>Eukaryota</taxon>
        <taxon>Fungi</taxon>
        <taxon>Dikarya</taxon>
        <taxon>Ascomycota</taxon>
        <taxon>Pezizomycotina</taxon>
        <taxon>Dothideomycetes</taxon>
        <taxon>Pleosporomycetidae</taxon>
        <taxon>Pleosporales</taxon>
        <taxon>Pleomassariaceae</taxon>
        <taxon>Pleomassaria</taxon>
    </lineage>
</organism>
<feature type="compositionally biased region" description="Gly residues" evidence="1">
    <location>
        <begin position="90"/>
        <end position="101"/>
    </location>
</feature>
<protein>
    <submittedName>
        <fullName evidence="3">Uncharacterized protein</fullName>
    </submittedName>
</protein>